<reference evidence="11 12" key="1">
    <citation type="journal article" date="2016" name="Genome Biol. Evol.">
        <title>Gene Family Evolution Reflects Adaptation to Soil Environmental Stressors in the Genome of the Collembolan Orchesella cincta.</title>
        <authorList>
            <person name="Faddeeva-Vakhrusheva A."/>
            <person name="Derks M.F."/>
            <person name="Anvar S.Y."/>
            <person name="Agamennone V."/>
            <person name="Suring W."/>
            <person name="Smit S."/>
            <person name="van Straalen N.M."/>
            <person name="Roelofs D."/>
        </authorList>
    </citation>
    <scope>NUCLEOTIDE SEQUENCE [LARGE SCALE GENOMIC DNA]</scope>
    <source>
        <tissue evidence="11">Mixed pool</tissue>
    </source>
</reference>
<dbReference type="EMBL" id="LJIJ01000148">
    <property type="protein sequence ID" value="ODN01523.1"/>
    <property type="molecule type" value="Genomic_DNA"/>
</dbReference>
<keyword evidence="4 10" id="KW-0436">Ligase</keyword>
<protein>
    <recommendedName>
        <fullName evidence="3 10">Glutamate--cysteine ligase</fullName>
        <ecNumber evidence="3 10">6.3.2.2</ecNumber>
    </recommendedName>
    <alternativeName>
        <fullName evidence="9 10">Gamma-ECS</fullName>
    </alternativeName>
    <alternativeName>
        <fullName evidence="8 10">Gamma-glutamylcysteine synthetase</fullName>
    </alternativeName>
</protein>
<evidence type="ECO:0000256" key="10">
    <source>
        <dbReference type="RuleBase" id="RU367135"/>
    </source>
</evidence>
<keyword evidence="12" id="KW-1185">Reference proteome</keyword>
<keyword evidence="6 10" id="KW-0547">Nucleotide-binding</keyword>
<dbReference type="EC" id="6.3.2.2" evidence="3 10"/>
<dbReference type="FunFam" id="3.30.590.50:FF:000002">
    <property type="entry name" value="Glutamate--cysteine ligase catalytic subunit"/>
    <property type="match status" value="1"/>
</dbReference>
<comment type="similarity">
    <text evidence="2 10">Belongs to the glutamate--cysteine ligase type 3 family.</text>
</comment>
<dbReference type="SUPFAM" id="SSF55931">
    <property type="entry name" value="Glutamine synthetase/guanido kinase"/>
    <property type="match status" value="1"/>
</dbReference>
<dbReference type="FunFam" id="3.30.590.50:FF:000007">
    <property type="entry name" value="Glutamate--cysteine ligase"/>
    <property type="match status" value="1"/>
</dbReference>
<dbReference type="OrthoDB" id="7939818at2759"/>
<evidence type="ECO:0000256" key="8">
    <source>
        <dbReference type="ARBA" id="ARBA00030585"/>
    </source>
</evidence>
<name>A0A1D2N8D4_ORCCI</name>
<evidence type="ECO:0000256" key="5">
    <source>
        <dbReference type="ARBA" id="ARBA00022684"/>
    </source>
</evidence>
<dbReference type="PANTHER" id="PTHR11164">
    <property type="entry name" value="GLUTAMATE CYSTEINE LIGASE"/>
    <property type="match status" value="1"/>
</dbReference>
<dbReference type="UniPathway" id="UPA00142">
    <property type="reaction ID" value="UER00209"/>
</dbReference>
<dbReference type="Gene3D" id="1.10.8.960">
    <property type="match status" value="1"/>
</dbReference>
<dbReference type="STRING" id="48709.A0A1D2N8D4"/>
<evidence type="ECO:0000256" key="6">
    <source>
        <dbReference type="ARBA" id="ARBA00022741"/>
    </source>
</evidence>
<evidence type="ECO:0000256" key="4">
    <source>
        <dbReference type="ARBA" id="ARBA00022598"/>
    </source>
</evidence>
<feature type="non-terminal residue" evidence="11">
    <location>
        <position position="1"/>
    </location>
</feature>
<dbReference type="InterPro" id="IPR004308">
    <property type="entry name" value="GCS"/>
</dbReference>
<proteinExistence type="inferred from homology"/>
<keyword evidence="5 10" id="KW-0317">Glutathione biosynthesis</keyword>
<comment type="catalytic activity">
    <reaction evidence="10">
        <text>L-cysteine + L-glutamate + ATP = gamma-L-glutamyl-L-cysteine + ADP + phosphate + H(+)</text>
        <dbReference type="Rhea" id="RHEA:13285"/>
        <dbReference type="ChEBI" id="CHEBI:15378"/>
        <dbReference type="ChEBI" id="CHEBI:29985"/>
        <dbReference type="ChEBI" id="CHEBI:30616"/>
        <dbReference type="ChEBI" id="CHEBI:35235"/>
        <dbReference type="ChEBI" id="CHEBI:43474"/>
        <dbReference type="ChEBI" id="CHEBI:58173"/>
        <dbReference type="ChEBI" id="CHEBI:456216"/>
        <dbReference type="EC" id="6.3.2.2"/>
    </reaction>
</comment>
<evidence type="ECO:0000256" key="2">
    <source>
        <dbReference type="ARBA" id="ARBA00008100"/>
    </source>
</evidence>
<evidence type="ECO:0000256" key="9">
    <source>
        <dbReference type="ARBA" id="ARBA00032122"/>
    </source>
</evidence>
<evidence type="ECO:0000256" key="1">
    <source>
        <dbReference type="ARBA" id="ARBA00005006"/>
    </source>
</evidence>
<evidence type="ECO:0000313" key="11">
    <source>
        <dbReference type="EMBL" id="ODN01523.1"/>
    </source>
</evidence>
<dbReference type="GO" id="GO:0005524">
    <property type="term" value="F:ATP binding"/>
    <property type="evidence" value="ECO:0007669"/>
    <property type="project" value="UniProtKB-UniRule"/>
</dbReference>
<organism evidence="11 12">
    <name type="scientific">Orchesella cincta</name>
    <name type="common">Springtail</name>
    <name type="synonym">Podura cincta</name>
    <dbReference type="NCBI Taxonomy" id="48709"/>
    <lineage>
        <taxon>Eukaryota</taxon>
        <taxon>Metazoa</taxon>
        <taxon>Ecdysozoa</taxon>
        <taxon>Arthropoda</taxon>
        <taxon>Hexapoda</taxon>
        <taxon>Collembola</taxon>
        <taxon>Entomobryomorpha</taxon>
        <taxon>Entomobryoidea</taxon>
        <taxon>Orchesellidae</taxon>
        <taxon>Orchesellinae</taxon>
        <taxon>Orchesella</taxon>
    </lineage>
</organism>
<gene>
    <name evidence="11" type="ORF">Ocin01_05163</name>
</gene>
<sequence>SGLNISNNNALQRILHKRSHGRTILHIGAYLLKPYVFIFLETSNVSSQYKWKLEQLVAWKEVLRITETDIHFFVKPLYISDWFLPKFDSLGGMGLLSEGSPLTWEETKKWAKHVKSNGIQQFINSYHRLKDRQGDSLKWGDEVEYIIVKFDDETKTTKVSLRANELLPILRQPEYDSPETVKSLWRPEYGAYMIEGTPGTPYGALPVHLNVVEANMKSRRKEAQLLLPPNEMVLSIANFPRLGSPGFTFPVYNPAPESSVSRSRFFPDEAIFPGHPRFQTLTRNIRSRRGNKIDIQVPIFKDKNTPTPFVEPGVPEQKPDMIYMDAMGFGMGCCCLQVTFQACNIDEARKLYDQLTPLCPIMLALTAATPFYRGYVSDVDCRWDIIAGSVDCRFPEERIKIPKSRYDSVDSYLSEENEEYNDIPLIYEQEHYDALLKGGIDRHLAMHVAHLFIRDPVSLFSEKIHQDNTKDSDHFENIQSTNWQTMRFKPPPPESSIGWRVEFRPCEVQLTDFENAAVVCFVVLLTRVVLSYNLCFVIPISKVDENMKIAQKRNAVLEQKFWFRNDIQNKGNKSYSLMTVDEIMNGKPQGFPGLIPLVQNYLNSMDVDADSQCTLQQYLSLLSRRATGEVDTAAKWMRDFVTKHSAYKHDSVISDEINYDLLRRIGRLPHETCTKLLGNIDPTKTKTKDDVPDIFTN</sequence>
<dbReference type="OMA" id="IAHMFIR"/>
<keyword evidence="7 10" id="KW-0067">ATP-binding</keyword>
<dbReference type="Proteomes" id="UP000094527">
    <property type="component" value="Unassembled WGS sequence"/>
</dbReference>
<dbReference type="Pfam" id="PF03074">
    <property type="entry name" value="GCS"/>
    <property type="match status" value="1"/>
</dbReference>
<dbReference type="AlphaFoldDB" id="A0A1D2N8D4"/>
<evidence type="ECO:0000256" key="7">
    <source>
        <dbReference type="ARBA" id="ARBA00022840"/>
    </source>
</evidence>
<evidence type="ECO:0000256" key="3">
    <source>
        <dbReference type="ARBA" id="ARBA00012220"/>
    </source>
</evidence>
<dbReference type="InterPro" id="IPR014746">
    <property type="entry name" value="Gln_synth/guanido_kin_cat_dom"/>
</dbReference>
<dbReference type="PANTHER" id="PTHR11164:SF0">
    <property type="entry name" value="GLUTAMATE--CYSTEINE LIGASE CATALYTIC SUBUNIT"/>
    <property type="match status" value="1"/>
</dbReference>
<dbReference type="Gene3D" id="3.30.590.50">
    <property type="match status" value="2"/>
</dbReference>
<dbReference type="GO" id="GO:0004357">
    <property type="term" value="F:glutamate-cysteine ligase activity"/>
    <property type="evidence" value="ECO:0007669"/>
    <property type="project" value="UniProtKB-UniRule"/>
</dbReference>
<accession>A0A1D2N8D4</accession>
<comment type="caution">
    <text evidence="11">The sequence shown here is derived from an EMBL/GenBank/DDBJ whole genome shotgun (WGS) entry which is preliminary data.</text>
</comment>
<evidence type="ECO:0000313" key="12">
    <source>
        <dbReference type="Proteomes" id="UP000094527"/>
    </source>
</evidence>
<comment type="pathway">
    <text evidence="1 10">Sulfur metabolism; glutathione biosynthesis; glutathione from L-cysteine and L-glutamate: step 1/2.</text>
</comment>
<dbReference type="GO" id="GO:0017109">
    <property type="term" value="C:glutamate-cysteine ligase complex"/>
    <property type="evidence" value="ECO:0007669"/>
    <property type="project" value="TreeGrafter"/>
</dbReference>
<dbReference type="GO" id="GO:0006750">
    <property type="term" value="P:glutathione biosynthetic process"/>
    <property type="evidence" value="ECO:0007669"/>
    <property type="project" value="UniProtKB-UniRule"/>
</dbReference>